<proteinExistence type="predicted"/>
<dbReference type="Proteomes" id="UP000248021">
    <property type="component" value="Unassembled WGS sequence"/>
</dbReference>
<gene>
    <name evidence="3" type="ORF">C7450_102170</name>
</gene>
<dbReference type="Pfam" id="PF01321">
    <property type="entry name" value="Creatinase_N"/>
    <property type="match status" value="1"/>
</dbReference>
<name>A0A2V3UGB7_9HYPH</name>
<reference evidence="3 4" key="1">
    <citation type="submission" date="2018-05" db="EMBL/GenBank/DDBJ databases">
        <title>Genomic Encyclopedia of Type Strains, Phase IV (KMG-IV): sequencing the most valuable type-strain genomes for metagenomic binning, comparative biology and taxonomic classification.</title>
        <authorList>
            <person name="Goeker M."/>
        </authorList>
    </citation>
    <scope>NUCLEOTIDE SEQUENCE [LARGE SCALE GENOMIC DNA]</scope>
    <source>
        <strain evidence="3 4">DSM 6462</strain>
    </source>
</reference>
<dbReference type="InterPro" id="IPR036005">
    <property type="entry name" value="Creatinase/aminopeptidase-like"/>
</dbReference>
<dbReference type="PANTHER" id="PTHR46112:SF2">
    <property type="entry name" value="XAA-PRO AMINOPEPTIDASE P-RELATED"/>
    <property type="match status" value="1"/>
</dbReference>
<dbReference type="InterPro" id="IPR029149">
    <property type="entry name" value="Creatin/AminoP/Spt16_N"/>
</dbReference>
<dbReference type="EMBL" id="QJJK01000002">
    <property type="protein sequence ID" value="PXW63255.1"/>
    <property type="molecule type" value="Genomic_DNA"/>
</dbReference>
<comment type="caution">
    <text evidence="3">The sequence shown here is derived from an EMBL/GenBank/DDBJ whole genome shotgun (WGS) entry which is preliminary data.</text>
</comment>
<dbReference type="Gene3D" id="3.40.350.10">
    <property type="entry name" value="Creatinase/prolidase N-terminal domain"/>
    <property type="match status" value="1"/>
</dbReference>
<evidence type="ECO:0000259" key="1">
    <source>
        <dbReference type="Pfam" id="PF00557"/>
    </source>
</evidence>
<dbReference type="PANTHER" id="PTHR46112">
    <property type="entry name" value="AMINOPEPTIDASE"/>
    <property type="match status" value="1"/>
</dbReference>
<dbReference type="SUPFAM" id="SSF55920">
    <property type="entry name" value="Creatinase/aminopeptidase"/>
    <property type="match status" value="1"/>
</dbReference>
<dbReference type="CDD" id="cd01066">
    <property type="entry name" value="APP_MetAP"/>
    <property type="match status" value="1"/>
</dbReference>
<feature type="domain" description="Creatinase N-terminal" evidence="2">
    <location>
        <begin position="22"/>
        <end position="157"/>
    </location>
</feature>
<protein>
    <submittedName>
        <fullName evidence="3">Xaa-Pro dipeptidase</fullName>
    </submittedName>
</protein>
<dbReference type="RefSeq" id="WP_170147074.1">
    <property type="nucleotide sequence ID" value="NZ_JAHBRY010000002.1"/>
</dbReference>
<dbReference type="Pfam" id="PF00557">
    <property type="entry name" value="Peptidase_M24"/>
    <property type="match status" value="1"/>
</dbReference>
<evidence type="ECO:0000313" key="4">
    <source>
        <dbReference type="Proteomes" id="UP000248021"/>
    </source>
</evidence>
<dbReference type="InterPro" id="IPR000587">
    <property type="entry name" value="Creatinase_N"/>
</dbReference>
<feature type="domain" description="Peptidase M24" evidence="1">
    <location>
        <begin position="165"/>
        <end position="365"/>
    </location>
</feature>
<dbReference type="InterPro" id="IPR000994">
    <property type="entry name" value="Pept_M24"/>
</dbReference>
<accession>A0A2V3UGB7</accession>
<dbReference type="InterPro" id="IPR050659">
    <property type="entry name" value="Peptidase_M24B"/>
</dbReference>
<evidence type="ECO:0000259" key="2">
    <source>
        <dbReference type="Pfam" id="PF01321"/>
    </source>
</evidence>
<keyword evidence="4" id="KW-1185">Reference proteome</keyword>
<dbReference type="Gene3D" id="3.90.230.10">
    <property type="entry name" value="Creatinase/methionine aminopeptidase superfamily"/>
    <property type="match status" value="1"/>
</dbReference>
<dbReference type="AlphaFoldDB" id="A0A2V3UGB7"/>
<dbReference type="SUPFAM" id="SSF53092">
    <property type="entry name" value="Creatinase/prolidase N-terminal domain"/>
    <property type="match status" value="1"/>
</dbReference>
<organism evidence="3 4">
    <name type="scientific">Chelatococcus asaccharovorans</name>
    <dbReference type="NCBI Taxonomy" id="28210"/>
    <lineage>
        <taxon>Bacteria</taxon>
        <taxon>Pseudomonadati</taxon>
        <taxon>Pseudomonadota</taxon>
        <taxon>Alphaproteobacteria</taxon>
        <taxon>Hyphomicrobiales</taxon>
        <taxon>Chelatococcaceae</taxon>
        <taxon>Chelatococcus</taxon>
    </lineage>
</organism>
<evidence type="ECO:0000313" key="3">
    <source>
        <dbReference type="EMBL" id="PXW63255.1"/>
    </source>
</evidence>
<sequence length="382" mass="42152">MSEAPEADTAHRAFPKAEYEARIAKVRDEMRTRGADVLLVDCVEHMAYLFGYVPPAAIYQPALLPLDGDPVVIVRTLDAPTFTEQSWVEDYVSFGDDEDPVTILAAVVQRRGWASRAIAVEFDSHFLPVGRFRAIESALPNVHFIDFSKVIWEIRLIKSEREIAYLREASRIADAALIASIEAAAPGVSERECAAALYATALREGADNGRSALLAAGKRTDSLHGRLGDHRFEKGDILHVESIPLVRGYGARIMRSTVIGAPEEDLARAADILLAAQQAQFDAMKPGAAARDVDGILRRAVLDSRLRETYTNFTGYTLGYIGLPKTSDFTRAFLPDSSWTLEAGMVFHMYTYAQGLAFSDTILVTPTGAERLTRSDRRLFVR</sequence>